<dbReference type="PANTHER" id="PTHR11017">
    <property type="entry name" value="LEUCINE-RICH REPEAT-CONTAINING PROTEIN"/>
    <property type="match status" value="1"/>
</dbReference>
<dbReference type="EMBL" id="CM001224">
    <property type="protein sequence ID" value="AET03614.1"/>
    <property type="molecule type" value="Genomic_DNA"/>
</dbReference>
<evidence type="ECO:0000313" key="8">
    <source>
        <dbReference type="Proteomes" id="UP000002051"/>
    </source>
</evidence>
<reference evidence="5 8" key="2">
    <citation type="journal article" date="2014" name="BMC Genomics">
        <title>An improved genome release (version Mt4.0) for the model legume Medicago truncatula.</title>
        <authorList>
            <person name="Tang H."/>
            <person name="Krishnakumar V."/>
            <person name="Bidwell S."/>
            <person name="Rosen B."/>
            <person name="Chan A."/>
            <person name="Zhou S."/>
            <person name="Gentzbittel L."/>
            <person name="Childs K.L."/>
            <person name="Yandell M."/>
            <person name="Gundlach H."/>
            <person name="Mayer K.F."/>
            <person name="Schwartz D.C."/>
            <person name="Town C.D."/>
        </authorList>
    </citation>
    <scope>GENOME REANNOTATION</scope>
    <source>
        <strain evidence="7 8">cv. Jemalong A17</strain>
    </source>
</reference>
<dbReference type="InterPro" id="IPR058192">
    <property type="entry name" value="WHD_ROQ1-like"/>
</dbReference>
<name>G7L9E6_MEDTR</name>
<dbReference type="GO" id="GO:0007165">
    <property type="term" value="P:signal transduction"/>
    <property type="evidence" value="ECO:0007669"/>
    <property type="project" value="InterPro"/>
</dbReference>
<gene>
    <name evidence="7" type="primary">11437611</name>
    <name evidence="5" type="ordered locus">MTR_8g073730</name>
    <name evidence="6" type="ORF">MtrunA17_Chr8g0370511</name>
</gene>
<dbReference type="OrthoDB" id="1901675at2759"/>
<evidence type="ECO:0000256" key="2">
    <source>
        <dbReference type="ARBA" id="ARBA00022737"/>
    </source>
</evidence>
<dbReference type="Gene3D" id="3.40.50.300">
    <property type="entry name" value="P-loop containing nucleotide triphosphate hydrolases"/>
    <property type="match status" value="1"/>
</dbReference>
<dbReference type="InterPro" id="IPR044974">
    <property type="entry name" value="Disease_R_plants"/>
</dbReference>
<dbReference type="PANTHER" id="PTHR11017:SF560">
    <property type="entry name" value="RESISTANCE PROTEIN (TIR-NBS-LRR CLASS), PUTATIVE-RELATED"/>
    <property type="match status" value="1"/>
</dbReference>
<dbReference type="InterPro" id="IPR027417">
    <property type="entry name" value="P-loop_NTPase"/>
</dbReference>
<dbReference type="InterPro" id="IPR042197">
    <property type="entry name" value="Apaf_helical"/>
</dbReference>
<evidence type="ECO:0000313" key="7">
    <source>
        <dbReference type="EnsemblPlants" id="AET03614"/>
    </source>
</evidence>
<dbReference type="GO" id="GO:0043531">
    <property type="term" value="F:ADP binding"/>
    <property type="evidence" value="ECO:0007669"/>
    <property type="project" value="InterPro"/>
</dbReference>
<dbReference type="SUPFAM" id="SSF52058">
    <property type="entry name" value="L domain-like"/>
    <property type="match status" value="1"/>
</dbReference>
<dbReference type="SMART" id="SM00255">
    <property type="entry name" value="TIR"/>
    <property type="match status" value="1"/>
</dbReference>
<evidence type="ECO:0000313" key="6">
    <source>
        <dbReference type="EMBL" id="RHN41858.1"/>
    </source>
</evidence>
<dbReference type="Proteomes" id="UP000002051">
    <property type="component" value="Chromosome 8"/>
</dbReference>
<reference evidence="6" key="4">
    <citation type="journal article" date="2018" name="Nat. Plants">
        <title>Whole-genome landscape of Medicago truncatula symbiotic genes.</title>
        <authorList>
            <person name="Pecrix Y."/>
            <person name="Gamas P."/>
            <person name="Carrere S."/>
        </authorList>
    </citation>
    <scope>NUCLEOTIDE SEQUENCE</scope>
    <source>
        <tissue evidence="6">Leaves</tissue>
    </source>
</reference>
<dbReference type="Gene3D" id="3.40.50.10140">
    <property type="entry name" value="Toll/interleukin-1 receptor homology (TIR) domain"/>
    <property type="match status" value="1"/>
</dbReference>
<dbReference type="InterPro" id="IPR000157">
    <property type="entry name" value="TIR_dom"/>
</dbReference>
<feature type="domain" description="TIR" evidence="4">
    <location>
        <begin position="9"/>
        <end position="170"/>
    </location>
</feature>
<keyword evidence="3" id="KW-0520">NAD</keyword>
<dbReference type="PaxDb" id="3880-AET03614"/>
<keyword evidence="2" id="KW-0677">Repeat</keyword>
<dbReference type="Gene3D" id="3.80.10.10">
    <property type="entry name" value="Ribonuclease Inhibitor"/>
    <property type="match status" value="1"/>
</dbReference>
<keyword evidence="8" id="KW-1185">Reference proteome</keyword>
<dbReference type="EMBL" id="PSQE01000008">
    <property type="protein sequence ID" value="RHN41858.1"/>
    <property type="molecule type" value="Genomic_DNA"/>
</dbReference>
<sequence>MPSSSDHPWIYDVFINFRGKDTRNDFVSHLNAALQNRGIKTFLDDEKLGKGEKLGPQLEKAIEGSLISIVVLSPDYAESSWCLNELVHILKCQKTYGQVVMPVFYHVDPSVVRKQTGDFGKALELTATKKEDKLLSNWKTALKQVATIAGWDCYNIRNKGELAKQIVEAILKILDISLLSITKYPIGLESRVQKITKFIDNQSNKVCMIGIWGMGGSGKTTTAKAIYNKIHRRFEGRTSFFESIREVCDNNSRGVIHLQQQLLLDLLQIKQEIHSIALGMTKIEKRLRGQKAFIVLDDVTTPEQLKALCADPKLFGSGSVLIITTRDARLLNSLSDDHIFTMTEMDKYQSLELFCWHAFQQPNPREGFCELTKKVVAYCGGLPLALEVLGSYLSMRKKLEWKSALSKLEKIPNNQVQQKLRISYDGLEDYTEKDIFLDICCFFIGKNRADVTEILNGCGLHADIGIVVLIERSLIKVDKNNKLQMHDLLRDMGRAIVGEISVKEPAKHSRLWFHDDVLDVLSKKTGTDTIEGMILKCQRTGRIIFGTNSFQEMQKLRLLKLDGVHLMGDYGLISKQLRWVDWQRSTFKFIPNDFDLENLVVFELKHGNVRQVWQETKLLDKLKILNLSHSKYLKSTPDFAKLPNLEKLIMKDCQSLSEVHTSIGDLKNLLLINFKDCTSLGNLPKEVYKVRSVKSLILSGCSMIDKLEEDILQMESLTTLIAANTGIKQVPYSIARSKSIAYISLCGYEGLSCDVFPSLIWSWMSPTINSLSLIHPFAGNSLSLVSLDVESNNMDYQSPMLTVLSKLRCVWVQCHSENQLTQELRRFIDDLYDVNFTELETTSYGHQITNISLKSIGIGMGSSQIVLDTLDKSLAQGLATNSSDSFLPGDNYPSWLAYKCEGPSVLFQVPENSSSCMKGVTLCVVYSSTPQNLISECLTSVLIINYTKLTIQIYKRDTIMSFNDEDWEGVASNFGVGDNVEVFVAIGHGLTVKETAVYLVYDQSNAMEIVPSNIMEIEPLHEVEMQPSPNVKTEPSAEEDVQPSLDVKTEPLLVVKNEPIPKTNRKIFTRLAKRLGECLCLIQN</sequence>
<dbReference type="Gramene" id="rna48221">
    <property type="protein sequence ID" value="RHN41858.1"/>
    <property type="gene ID" value="gene48221"/>
</dbReference>
<proteinExistence type="predicted"/>
<dbReference type="InterPro" id="IPR002182">
    <property type="entry name" value="NB-ARC"/>
</dbReference>
<dbReference type="InterPro" id="IPR035897">
    <property type="entry name" value="Toll_tir_struct_dom_sf"/>
</dbReference>
<evidence type="ECO:0000256" key="1">
    <source>
        <dbReference type="ARBA" id="ARBA00022614"/>
    </source>
</evidence>
<accession>G7L9E6</accession>
<dbReference type="AlphaFoldDB" id="G7L9E6"/>
<dbReference type="GO" id="GO:0016787">
    <property type="term" value="F:hydrolase activity"/>
    <property type="evidence" value="ECO:0007669"/>
    <property type="project" value="UniProtKB-KW"/>
</dbReference>
<dbReference type="KEGG" id="mtr:11437611"/>
<keyword evidence="1" id="KW-0433">Leucine-rich repeat</keyword>
<evidence type="ECO:0000313" key="5">
    <source>
        <dbReference type="EMBL" id="AET03614.1"/>
    </source>
</evidence>
<dbReference type="OMA" id="TIWADER"/>
<protein>
    <submittedName>
        <fullName evidence="5">Disease resistance protein (TIR-NBS-LRR class)</fullName>
    </submittedName>
    <submittedName>
        <fullName evidence="6">Putative TIR domain, P-loop containing nucleoside triphosphate hydrolase</fullName>
    </submittedName>
</protein>
<organism evidence="5 8">
    <name type="scientific">Medicago truncatula</name>
    <name type="common">Barrel medic</name>
    <name type="synonym">Medicago tribuloides</name>
    <dbReference type="NCBI Taxonomy" id="3880"/>
    <lineage>
        <taxon>Eukaryota</taxon>
        <taxon>Viridiplantae</taxon>
        <taxon>Streptophyta</taxon>
        <taxon>Embryophyta</taxon>
        <taxon>Tracheophyta</taxon>
        <taxon>Spermatophyta</taxon>
        <taxon>Magnoliopsida</taxon>
        <taxon>eudicotyledons</taxon>
        <taxon>Gunneridae</taxon>
        <taxon>Pentapetalae</taxon>
        <taxon>rosids</taxon>
        <taxon>fabids</taxon>
        <taxon>Fabales</taxon>
        <taxon>Fabaceae</taxon>
        <taxon>Papilionoideae</taxon>
        <taxon>50 kb inversion clade</taxon>
        <taxon>NPAAA clade</taxon>
        <taxon>Hologalegina</taxon>
        <taxon>IRL clade</taxon>
        <taxon>Trifolieae</taxon>
        <taxon>Medicago</taxon>
    </lineage>
</organism>
<dbReference type="Pfam" id="PF00931">
    <property type="entry name" value="NB-ARC"/>
    <property type="match status" value="1"/>
</dbReference>
<dbReference type="Gene3D" id="1.10.8.430">
    <property type="entry name" value="Helical domain of apoptotic protease-activating factors"/>
    <property type="match status" value="1"/>
</dbReference>
<reference evidence="5 8" key="1">
    <citation type="journal article" date="2011" name="Nature">
        <title>The Medicago genome provides insight into the evolution of rhizobial symbioses.</title>
        <authorList>
            <person name="Young N.D."/>
            <person name="Debelle F."/>
            <person name="Oldroyd G.E."/>
            <person name="Geurts R."/>
            <person name="Cannon S.B."/>
            <person name="Udvardi M.K."/>
            <person name="Benedito V.A."/>
            <person name="Mayer K.F."/>
            <person name="Gouzy J."/>
            <person name="Schoof H."/>
            <person name="Van de Peer Y."/>
            <person name="Proost S."/>
            <person name="Cook D.R."/>
            <person name="Meyers B.C."/>
            <person name="Spannagl M."/>
            <person name="Cheung F."/>
            <person name="De Mita S."/>
            <person name="Krishnakumar V."/>
            <person name="Gundlach H."/>
            <person name="Zhou S."/>
            <person name="Mudge J."/>
            <person name="Bharti A.K."/>
            <person name="Murray J.D."/>
            <person name="Naoumkina M.A."/>
            <person name="Rosen B."/>
            <person name="Silverstein K.A."/>
            <person name="Tang H."/>
            <person name="Rombauts S."/>
            <person name="Zhao P.X."/>
            <person name="Zhou P."/>
            <person name="Barbe V."/>
            <person name="Bardou P."/>
            <person name="Bechner M."/>
            <person name="Bellec A."/>
            <person name="Berger A."/>
            <person name="Berges H."/>
            <person name="Bidwell S."/>
            <person name="Bisseling T."/>
            <person name="Choisne N."/>
            <person name="Couloux A."/>
            <person name="Denny R."/>
            <person name="Deshpande S."/>
            <person name="Dai X."/>
            <person name="Doyle J.J."/>
            <person name="Dudez A.M."/>
            <person name="Farmer A.D."/>
            <person name="Fouteau S."/>
            <person name="Franken C."/>
            <person name="Gibelin C."/>
            <person name="Gish J."/>
            <person name="Goldstein S."/>
            <person name="Gonzalez A.J."/>
            <person name="Green P.J."/>
            <person name="Hallab A."/>
            <person name="Hartog M."/>
            <person name="Hua A."/>
            <person name="Humphray S.J."/>
            <person name="Jeong D.H."/>
            <person name="Jing Y."/>
            <person name="Jocker A."/>
            <person name="Kenton S.M."/>
            <person name="Kim D.J."/>
            <person name="Klee K."/>
            <person name="Lai H."/>
            <person name="Lang C."/>
            <person name="Lin S."/>
            <person name="Macmil S.L."/>
            <person name="Magdelenat G."/>
            <person name="Matthews L."/>
            <person name="McCorrison J."/>
            <person name="Monaghan E.L."/>
            <person name="Mun J.H."/>
            <person name="Najar F.Z."/>
            <person name="Nicholson C."/>
            <person name="Noirot C."/>
            <person name="O'Bleness M."/>
            <person name="Paule C.R."/>
            <person name="Poulain J."/>
            <person name="Prion F."/>
            <person name="Qin B."/>
            <person name="Qu C."/>
            <person name="Retzel E.F."/>
            <person name="Riddle C."/>
            <person name="Sallet E."/>
            <person name="Samain S."/>
            <person name="Samson N."/>
            <person name="Sanders I."/>
            <person name="Saurat O."/>
            <person name="Scarpelli C."/>
            <person name="Schiex T."/>
            <person name="Segurens B."/>
            <person name="Severin A.J."/>
            <person name="Sherrier D.J."/>
            <person name="Shi R."/>
            <person name="Sims S."/>
            <person name="Singer S.R."/>
            <person name="Sinharoy S."/>
            <person name="Sterck L."/>
            <person name="Viollet A."/>
            <person name="Wang B.B."/>
            <person name="Wang K."/>
            <person name="Wang M."/>
            <person name="Wang X."/>
            <person name="Warfsmann J."/>
            <person name="Weissenbach J."/>
            <person name="White D.D."/>
            <person name="White J.D."/>
            <person name="Wiley G.B."/>
            <person name="Wincker P."/>
            <person name="Xing Y."/>
            <person name="Yang L."/>
            <person name="Yao Z."/>
            <person name="Ying F."/>
            <person name="Zhai J."/>
            <person name="Zhou L."/>
            <person name="Zuber A."/>
            <person name="Denarie J."/>
            <person name="Dixon R.A."/>
            <person name="May G.D."/>
            <person name="Schwartz D.C."/>
            <person name="Rogers J."/>
            <person name="Quetier F."/>
            <person name="Town C.D."/>
            <person name="Roe B.A."/>
        </authorList>
    </citation>
    <scope>NUCLEOTIDE SEQUENCE [LARGE SCALE GENOMIC DNA]</scope>
    <source>
        <strain evidence="5">A17</strain>
        <strain evidence="7 8">cv. Jemalong A17</strain>
    </source>
</reference>
<keyword evidence="6" id="KW-0378">Hydrolase</keyword>
<dbReference type="EnsemblPlants" id="AET03614">
    <property type="protein sequence ID" value="AET03614"/>
    <property type="gene ID" value="MTR_8g073730"/>
</dbReference>
<dbReference type="HOGENOM" id="CLU_001561_1_1_1"/>
<dbReference type="eggNOG" id="ENOG502QQJE">
    <property type="taxonomic scope" value="Eukaryota"/>
</dbReference>
<dbReference type="SUPFAM" id="SSF52540">
    <property type="entry name" value="P-loop containing nucleoside triphosphate hydrolases"/>
    <property type="match status" value="1"/>
</dbReference>
<dbReference type="Pfam" id="PF01582">
    <property type="entry name" value="TIR"/>
    <property type="match status" value="1"/>
</dbReference>
<dbReference type="FunFam" id="3.40.50.10140:FF:000007">
    <property type="entry name" value="Disease resistance protein (TIR-NBS-LRR class)"/>
    <property type="match status" value="1"/>
</dbReference>
<evidence type="ECO:0000259" key="4">
    <source>
        <dbReference type="PROSITE" id="PS50104"/>
    </source>
</evidence>
<dbReference type="Proteomes" id="UP000265566">
    <property type="component" value="Chromosome 8"/>
</dbReference>
<dbReference type="PROSITE" id="PS50104">
    <property type="entry name" value="TIR"/>
    <property type="match status" value="1"/>
</dbReference>
<dbReference type="Pfam" id="PF23282">
    <property type="entry name" value="WHD_ROQ1"/>
    <property type="match status" value="1"/>
</dbReference>
<dbReference type="PRINTS" id="PR00364">
    <property type="entry name" value="DISEASERSIST"/>
</dbReference>
<dbReference type="GO" id="GO:0006952">
    <property type="term" value="P:defense response"/>
    <property type="evidence" value="ECO:0007669"/>
    <property type="project" value="InterPro"/>
</dbReference>
<reference evidence="7" key="3">
    <citation type="submission" date="2015-04" db="UniProtKB">
        <authorList>
            <consortium name="EnsemblPlants"/>
        </authorList>
    </citation>
    <scope>IDENTIFICATION</scope>
    <source>
        <strain evidence="7">cv. Jemalong A17</strain>
    </source>
</reference>
<evidence type="ECO:0000256" key="3">
    <source>
        <dbReference type="ARBA" id="ARBA00023027"/>
    </source>
</evidence>
<dbReference type="SUPFAM" id="SSF52200">
    <property type="entry name" value="Toll/Interleukin receptor TIR domain"/>
    <property type="match status" value="1"/>
</dbReference>
<dbReference type="InterPro" id="IPR032675">
    <property type="entry name" value="LRR_dom_sf"/>
</dbReference>